<proteinExistence type="predicted"/>
<dbReference type="InterPro" id="IPR038765">
    <property type="entry name" value="Papain-like_cys_pep_sf"/>
</dbReference>
<dbReference type="InterPro" id="IPR028994">
    <property type="entry name" value="Integrin_alpha_N"/>
</dbReference>
<dbReference type="PANTHER" id="PTHR46580">
    <property type="entry name" value="SENSOR KINASE-RELATED"/>
    <property type="match status" value="1"/>
</dbReference>
<feature type="compositionally biased region" description="Low complexity" evidence="2">
    <location>
        <begin position="35"/>
        <end position="48"/>
    </location>
</feature>
<evidence type="ECO:0000313" key="4">
    <source>
        <dbReference type="EMBL" id="GHB56930.1"/>
    </source>
</evidence>
<protein>
    <submittedName>
        <fullName evidence="4">Uncharacterized protein</fullName>
    </submittedName>
</protein>
<dbReference type="SUPFAM" id="SSF54001">
    <property type="entry name" value="Cysteine proteinases"/>
    <property type="match status" value="1"/>
</dbReference>
<evidence type="ECO:0000313" key="5">
    <source>
        <dbReference type="Proteomes" id="UP000642673"/>
    </source>
</evidence>
<keyword evidence="1 3" id="KW-0732">Signal</keyword>
<feature type="region of interest" description="Disordered" evidence="2">
    <location>
        <begin position="35"/>
        <end position="64"/>
    </location>
</feature>
<dbReference type="RefSeq" id="WP_190184503.1">
    <property type="nucleotide sequence ID" value="NZ_BMVP01000004.1"/>
</dbReference>
<evidence type="ECO:0000256" key="3">
    <source>
        <dbReference type="SAM" id="SignalP"/>
    </source>
</evidence>
<evidence type="ECO:0000256" key="1">
    <source>
        <dbReference type="ARBA" id="ARBA00022729"/>
    </source>
</evidence>
<dbReference type="Proteomes" id="UP000642673">
    <property type="component" value="Unassembled WGS sequence"/>
</dbReference>
<accession>A0ABQ3EZX8</accession>
<feature type="signal peptide" evidence="3">
    <location>
        <begin position="1"/>
        <end position="34"/>
    </location>
</feature>
<gene>
    <name evidence="4" type="ORF">GCM10010347_28840</name>
</gene>
<name>A0ABQ3EZX8_9ACTN</name>
<organism evidence="4 5">
    <name type="scientific">Streptomyces cirratus</name>
    <dbReference type="NCBI Taxonomy" id="68187"/>
    <lineage>
        <taxon>Bacteria</taxon>
        <taxon>Bacillati</taxon>
        <taxon>Actinomycetota</taxon>
        <taxon>Actinomycetes</taxon>
        <taxon>Kitasatosporales</taxon>
        <taxon>Streptomycetaceae</taxon>
        <taxon>Streptomyces</taxon>
    </lineage>
</organism>
<dbReference type="EMBL" id="BMVP01000004">
    <property type="protein sequence ID" value="GHB56930.1"/>
    <property type="molecule type" value="Genomic_DNA"/>
</dbReference>
<feature type="chain" id="PRO_5047287215" evidence="3">
    <location>
        <begin position="35"/>
        <end position="603"/>
    </location>
</feature>
<keyword evidence="5" id="KW-1185">Reference proteome</keyword>
<reference evidence="5" key="1">
    <citation type="journal article" date="2019" name="Int. J. Syst. Evol. Microbiol.">
        <title>The Global Catalogue of Microorganisms (GCM) 10K type strain sequencing project: providing services to taxonomists for standard genome sequencing and annotation.</title>
        <authorList>
            <consortium name="The Broad Institute Genomics Platform"/>
            <consortium name="The Broad Institute Genome Sequencing Center for Infectious Disease"/>
            <person name="Wu L."/>
            <person name="Ma J."/>
        </authorList>
    </citation>
    <scope>NUCLEOTIDE SEQUENCE [LARGE SCALE GENOMIC DNA]</scope>
    <source>
        <strain evidence="5">JCM 4738</strain>
    </source>
</reference>
<dbReference type="SUPFAM" id="SSF69318">
    <property type="entry name" value="Integrin alpha N-terminal domain"/>
    <property type="match status" value="1"/>
</dbReference>
<dbReference type="Pfam" id="PF13517">
    <property type="entry name" value="FG-GAP_3"/>
    <property type="match status" value="1"/>
</dbReference>
<dbReference type="Gene3D" id="2.40.128.340">
    <property type="match status" value="3"/>
</dbReference>
<comment type="caution">
    <text evidence="4">The sequence shown here is derived from an EMBL/GenBank/DDBJ whole genome shotgun (WGS) entry which is preliminary data.</text>
</comment>
<dbReference type="Gene3D" id="3.90.1720.10">
    <property type="entry name" value="endopeptidase domain like (from Nostoc punctiforme)"/>
    <property type="match status" value="1"/>
</dbReference>
<dbReference type="InterPro" id="IPR013517">
    <property type="entry name" value="FG-GAP"/>
</dbReference>
<sequence>MNTSGISRSSNVAAALTTAFALGVVGLTSPLAHAASTPAPAAGTTSTAEDYPSSGQGPTSPGVVAAAQAAAQPITRSEVLQRAATWVGLGLPYNMDGSYQGRRTDCSGYVSMAWGLAAPGLATPEFVPSGVAHAITKDELKPGDALNNKNPGRYGHIVLFEKWADASKTSYWGYEFNSSGVHHHVIPYAYFSRSSEYQPIRLDNIVDDEQTSAVEDGSRVKGDFDGDGRDDVAVLYDYGRQGERSHSGLWTFTSNGTGFNSPRKVWDSGSDSWNWASSKLTVGDFNGDGKADIAALYDMGRTDDGRNRTKLFTFTNNGDGFNAPVKVWDSLEDAAVKSWNWSAGKLSAGDFNGDGKTDVGILYDYGATDSGNRTGLWTFTSTGNGFTSPKKTWDSEGDAVKSWNWSASKLSVGDFDGDGRADVGVLYDYDQTDRGNRSGLWTFTSTGSGFSSPKKVWDSEGDAVKSWNWDVSKPVAGDFNGDGKADLGVLYDYGPDEGGNHTGLWTFTSTGSGFSSPKKVWDSEGDPVKSWNWNASKTVAGDFNGDGKTDVGVLYDYGRTHDVNRSGLWTFTSTGNGFSGPRLGWDSQTDAVKSWSWAASKAA</sequence>
<evidence type="ECO:0000256" key="2">
    <source>
        <dbReference type="SAM" id="MobiDB-lite"/>
    </source>
</evidence>